<gene>
    <name evidence="4 6" type="primary">fliE</name>
    <name evidence="6" type="ORF">U1T56_17660</name>
</gene>
<dbReference type="HAMAP" id="MF_00724">
    <property type="entry name" value="FliE"/>
    <property type="match status" value="1"/>
</dbReference>
<proteinExistence type="inferred from homology"/>
<comment type="subcellular location">
    <subcellularLocation>
        <location evidence="1 4">Bacterial flagellum basal body</location>
    </subcellularLocation>
</comment>
<name>A0ABU8XV93_9PROT</name>
<comment type="caution">
    <text evidence="6">The sequence shown here is derived from an EMBL/GenBank/DDBJ whole genome shotgun (WGS) entry which is preliminary data.</text>
</comment>
<dbReference type="NCBIfam" id="TIGR00205">
    <property type="entry name" value="fliE"/>
    <property type="match status" value="1"/>
</dbReference>
<accession>A0ABU8XV93</accession>
<organism evidence="6 7">
    <name type="scientific">Benzoatithermus flavus</name>
    <dbReference type="NCBI Taxonomy" id="3108223"/>
    <lineage>
        <taxon>Bacteria</taxon>
        <taxon>Pseudomonadati</taxon>
        <taxon>Pseudomonadota</taxon>
        <taxon>Alphaproteobacteria</taxon>
        <taxon>Geminicoccales</taxon>
        <taxon>Geminicoccaceae</taxon>
        <taxon>Benzoatithermus</taxon>
    </lineage>
</organism>
<dbReference type="PANTHER" id="PTHR34653">
    <property type="match status" value="1"/>
</dbReference>
<keyword evidence="6" id="KW-0966">Cell projection</keyword>
<evidence type="ECO:0000256" key="3">
    <source>
        <dbReference type="ARBA" id="ARBA00023143"/>
    </source>
</evidence>
<protein>
    <recommendedName>
        <fullName evidence="4 5">Flagellar hook-basal body complex protein FliE</fullName>
    </recommendedName>
</protein>
<evidence type="ECO:0000313" key="7">
    <source>
        <dbReference type="Proteomes" id="UP001375743"/>
    </source>
</evidence>
<comment type="similarity">
    <text evidence="2 4">Belongs to the FliE family.</text>
</comment>
<evidence type="ECO:0000256" key="5">
    <source>
        <dbReference type="NCBIfam" id="TIGR00205"/>
    </source>
</evidence>
<evidence type="ECO:0000256" key="4">
    <source>
        <dbReference type="HAMAP-Rule" id="MF_00724"/>
    </source>
</evidence>
<dbReference type="PRINTS" id="PR01006">
    <property type="entry name" value="FLGHOOKFLIE"/>
</dbReference>
<keyword evidence="3 4" id="KW-0975">Bacterial flagellum</keyword>
<dbReference type="PANTHER" id="PTHR34653:SF1">
    <property type="entry name" value="FLAGELLAR HOOK-BASAL BODY COMPLEX PROTEIN FLIE"/>
    <property type="match status" value="1"/>
</dbReference>
<keyword evidence="6" id="KW-0282">Flagellum</keyword>
<keyword evidence="7" id="KW-1185">Reference proteome</keyword>
<keyword evidence="6" id="KW-0969">Cilium</keyword>
<dbReference type="RefSeq" id="WP_418160832.1">
    <property type="nucleotide sequence ID" value="NZ_JBBLZC010000020.1"/>
</dbReference>
<dbReference type="EMBL" id="JBBLZC010000020">
    <property type="protein sequence ID" value="MEK0084984.1"/>
    <property type="molecule type" value="Genomic_DNA"/>
</dbReference>
<dbReference type="Pfam" id="PF02049">
    <property type="entry name" value="FliE"/>
    <property type="match status" value="1"/>
</dbReference>
<sequence length="104" mass="10885">MSFSPAGLYANVARLGGSSALAGTDKTATPQNVRSFADALAEATRRAIRTVQAGEAAAMQGVAGTMDTHQVVAAMTQAELTIQATVAIRDKMVQAYQEIMRMPV</sequence>
<evidence type="ECO:0000256" key="2">
    <source>
        <dbReference type="ARBA" id="ARBA00009272"/>
    </source>
</evidence>
<evidence type="ECO:0000313" key="6">
    <source>
        <dbReference type="EMBL" id="MEK0084984.1"/>
    </source>
</evidence>
<dbReference type="Proteomes" id="UP001375743">
    <property type="component" value="Unassembled WGS sequence"/>
</dbReference>
<reference evidence="6 7" key="1">
    <citation type="submission" date="2024-01" db="EMBL/GenBank/DDBJ databases">
        <title>Multi-omics insights into the function and evolution of sodium benzoate biodegradation pathways in Benzoatithermus flavus gen. nov., sp. nov. from hot spring.</title>
        <authorList>
            <person name="Hu C.-J."/>
            <person name="Li W.-J."/>
        </authorList>
    </citation>
    <scope>NUCLEOTIDE SEQUENCE [LARGE SCALE GENOMIC DNA]</scope>
    <source>
        <strain evidence="6 7">SYSU G07066</strain>
    </source>
</reference>
<evidence type="ECO:0000256" key="1">
    <source>
        <dbReference type="ARBA" id="ARBA00004117"/>
    </source>
</evidence>
<dbReference type="InterPro" id="IPR001624">
    <property type="entry name" value="FliE"/>
</dbReference>